<keyword evidence="4 6" id="KW-1133">Transmembrane helix</keyword>
<protein>
    <submittedName>
        <fullName evidence="7">LysE family translocator</fullName>
    </submittedName>
</protein>
<evidence type="ECO:0000256" key="2">
    <source>
        <dbReference type="ARBA" id="ARBA00022475"/>
    </source>
</evidence>
<sequence>MNPSPAELQALHAIWLPVALYALVCSASPGPVNFVAVSSGMRFGLRRTLPQITGATLGFSLLLLAIGMGLGELLRAAPWLLVALKAGGSLFLCHLAYKLFRAAGDGGDITLKKPPTFWDGALAQWLNPKAWLASSAGVATYTVPGAAYRNSVFGMTLLFLLMCFISFSAWAMLGASAKNLLGSATLIRRLNMGMALLLLLSVFSLFL</sequence>
<keyword evidence="3 6" id="KW-0812">Transmembrane</keyword>
<accession>A0ABT5K4Q5</accession>
<comment type="subcellular location">
    <subcellularLocation>
        <location evidence="1">Cell membrane</location>
        <topology evidence="1">Multi-pass membrane protein</topology>
    </subcellularLocation>
</comment>
<evidence type="ECO:0000256" key="5">
    <source>
        <dbReference type="ARBA" id="ARBA00023136"/>
    </source>
</evidence>
<gene>
    <name evidence="7" type="ORF">OIK44_17825</name>
</gene>
<keyword evidence="2" id="KW-1003">Cell membrane</keyword>
<keyword evidence="5 6" id="KW-0472">Membrane</keyword>
<reference evidence="7 8" key="1">
    <citation type="submission" date="2022-10" db="EMBL/GenBank/DDBJ databases">
        <title>Janthinobacterium sp. hw3 Genome sequencing.</title>
        <authorList>
            <person name="Park S."/>
        </authorList>
    </citation>
    <scope>NUCLEOTIDE SEQUENCE [LARGE SCALE GENOMIC DNA]</scope>
    <source>
        <strain evidence="8">hw3</strain>
    </source>
</reference>
<evidence type="ECO:0000256" key="1">
    <source>
        <dbReference type="ARBA" id="ARBA00004651"/>
    </source>
</evidence>
<dbReference type="RefSeq" id="WP_273672614.1">
    <property type="nucleotide sequence ID" value="NZ_JAQQXR010000007.1"/>
</dbReference>
<evidence type="ECO:0000313" key="8">
    <source>
        <dbReference type="Proteomes" id="UP001221208"/>
    </source>
</evidence>
<evidence type="ECO:0000256" key="3">
    <source>
        <dbReference type="ARBA" id="ARBA00022692"/>
    </source>
</evidence>
<organism evidence="7 8">
    <name type="scientific">Janthinobacterium fluminis</name>
    <dbReference type="NCBI Taxonomy" id="2987524"/>
    <lineage>
        <taxon>Bacteria</taxon>
        <taxon>Pseudomonadati</taxon>
        <taxon>Pseudomonadota</taxon>
        <taxon>Betaproteobacteria</taxon>
        <taxon>Burkholderiales</taxon>
        <taxon>Oxalobacteraceae</taxon>
        <taxon>Janthinobacterium</taxon>
    </lineage>
</organism>
<dbReference type="InterPro" id="IPR001123">
    <property type="entry name" value="LeuE-type"/>
</dbReference>
<keyword evidence="8" id="KW-1185">Reference proteome</keyword>
<comment type="caution">
    <text evidence="7">The sequence shown here is derived from an EMBL/GenBank/DDBJ whole genome shotgun (WGS) entry which is preliminary data.</text>
</comment>
<feature type="transmembrane region" description="Helical" evidence="6">
    <location>
        <begin position="49"/>
        <end position="70"/>
    </location>
</feature>
<feature type="transmembrane region" description="Helical" evidence="6">
    <location>
        <begin position="12"/>
        <end position="37"/>
    </location>
</feature>
<dbReference type="PANTHER" id="PTHR30086">
    <property type="entry name" value="ARGININE EXPORTER PROTEIN ARGO"/>
    <property type="match status" value="1"/>
</dbReference>
<feature type="transmembrane region" description="Helical" evidence="6">
    <location>
        <begin position="76"/>
        <end position="97"/>
    </location>
</feature>
<name>A0ABT5K4Q5_9BURK</name>
<evidence type="ECO:0000256" key="4">
    <source>
        <dbReference type="ARBA" id="ARBA00022989"/>
    </source>
</evidence>
<dbReference type="Pfam" id="PF01810">
    <property type="entry name" value="LysE"/>
    <property type="match status" value="1"/>
</dbReference>
<evidence type="ECO:0000313" key="7">
    <source>
        <dbReference type="EMBL" id="MDC8759445.1"/>
    </source>
</evidence>
<proteinExistence type="predicted"/>
<evidence type="ECO:0000256" key="6">
    <source>
        <dbReference type="SAM" id="Phobius"/>
    </source>
</evidence>
<dbReference type="PANTHER" id="PTHR30086:SF20">
    <property type="entry name" value="ARGININE EXPORTER PROTEIN ARGO-RELATED"/>
    <property type="match status" value="1"/>
</dbReference>
<feature type="transmembrane region" description="Helical" evidence="6">
    <location>
        <begin position="152"/>
        <end position="174"/>
    </location>
</feature>
<feature type="transmembrane region" description="Helical" evidence="6">
    <location>
        <begin position="186"/>
        <end position="206"/>
    </location>
</feature>
<dbReference type="EMBL" id="JAQQXR010000007">
    <property type="protein sequence ID" value="MDC8759445.1"/>
    <property type="molecule type" value="Genomic_DNA"/>
</dbReference>
<dbReference type="Proteomes" id="UP001221208">
    <property type="component" value="Unassembled WGS sequence"/>
</dbReference>